<organism evidence="11">
    <name type="scientific">Micromonas pusilla (strain CCMP1545)</name>
    <name type="common">Picoplanktonic green alga</name>
    <dbReference type="NCBI Taxonomy" id="564608"/>
    <lineage>
        <taxon>Eukaryota</taxon>
        <taxon>Viridiplantae</taxon>
        <taxon>Chlorophyta</taxon>
        <taxon>Mamiellophyceae</taxon>
        <taxon>Mamiellales</taxon>
        <taxon>Mamiellaceae</taxon>
        <taxon>Micromonas</taxon>
    </lineage>
</organism>
<dbReference type="GeneID" id="9681587"/>
<keyword evidence="3" id="KW-0479">Metal-binding</keyword>
<dbReference type="Pfam" id="PF13640">
    <property type="entry name" value="2OG-FeII_Oxy_3"/>
    <property type="match status" value="1"/>
</dbReference>
<keyword evidence="11" id="KW-1185">Reference proteome</keyword>
<dbReference type="PROSITE" id="PS51471">
    <property type="entry name" value="FE2OG_OXY"/>
    <property type="match status" value="1"/>
</dbReference>
<dbReference type="AlphaFoldDB" id="C1MLG0"/>
<evidence type="ECO:0000256" key="7">
    <source>
        <dbReference type="ARBA" id="ARBA00049169"/>
    </source>
</evidence>
<evidence type="ECO:0000256" key="4">
    <source>
        <dbReference type="ARBA" id="ARBA00022964"/>
    </source>
</evidence>
<name>C1MLG0_MICPC</name>
<dbReference type="Proteomes" id="UP000001876">
    <property type="component" value="Unassembled WGS sequence"/>
</dbReference>
<dbReference type="GO" id="GO:0005789">
    <property type="term" value="C:endoplasmic reticulum membrane"/>
    <property type="evidence" value="ECO:0007669"/>
    <property type="project" value="UniProtKB-SubCell"/>
</dbReference>
<feature type="region of interest" description="Disordered" evidence="8">
    <location>
        <begin position="1"/>
        <end position="24"/>
    </location>
</feature>
<keyword evidence="5" id="KW-0560">Oxidoreductase</keyword>
<dbReference type="SMART" id="SM00702">
    <property type="entry name" value="P4Hc"/>
    <property type="match status" value="1"/>
</dbReference>
<dbReference type="InterPro" id="IPR045054">
    <property type="entry name" value="P4HA-like"/>
</dbReference>
<dbReference type="PANTHER" id="PTHR10869">
    <property type="entry name" value="PROLYL 4-HYDROXYLASE ALPHA SUBUNIT"/>
    <property type="match status" value="1"/>
</dbReference>
<keyword evidence="6" id="KW-0408">Iron</keyword>
<proteinExistence type="predicted"/>
<dbReference type="PANTHER" id="PTHR10869:SF238">
    <property type="entry name" value="PROLYL 4-HYDROXYLASE 6-RELATED"/>
    <property type="match status" value="1"/>
</dbReference>
<dbReference type="KEGG" id="mpp:MICPUCDRAFT_55701"/>
<dbReference type="InterPro" id="IPR044862">
    <property type="entry name" value="Pro_4_hyd_alph_FE2OG_OXY"/>
</dbReference>
<evidence type="ECO:0000313" key="11">
    <source>
        <dbReference type="Proteomes" id="UP000001876"/>
    </source>
</evidence>
<feature type="compositionally biased region" description="Polar residues" evidence="8">
    <location>
        <begin position="1"/>
        <end position="23"/>
    </location>
</feature>
<dbReference type="Gene3D" id="2.60.120.620">
    <property type="entry name" value="q2cbj1_9rhob like domain"/>
    <property type="match status" value="1"/>
</dbReference>
<dbReference type="RefSeq" id="XP_003056161.1">
    <property type="nucleotide sequence ID" value="XM_003056115.1"/>
</dbReference>
<dbReference type="OrthoDB" id="420380at2759"/>
<dbReference type="EMBL" id="GG663736">
    <property type="protein sequence ID" value="EEH59537.1"/>
    <property type="molecule type" value="Genomic_DNA"/>
</dbReference>
<evidence type="ECO:0000256" key="6">
    <source>
        <dbReference type="ARBA" id="ARBA00023004"/>
    </source>
</evidence>
<evidence type="ECO:0000313" key="10">
    <source>
        <dbReference type="EMBL" id="EEH59537.1"/>
    </source>
</evidence>
<feature type="domain" description="Fe2OG dioxygenase" evidence="9">
    <location>
        <begin position="635"/>
        <end position="745"/>
    </location>
</feature>
<dbReference type="InterPro" id="IPR006620">
    <property type="entry name" value="Pro_4_hyd_alph"/>
</dbReference>
<evidence type="ECO:0000256" key="8">
    <source>
        <dbReference type="SAM" id="MobiDB-lite"/>
    </source>
</evidence>
<dbReference type="GO" id="GO:0005506">
    <property type="term" value="F:iron ion binding"/>
    <property type="evidence" value="ECO:0007669"/>
    <property type="project" value="InterPro"/>
</dbReference>
<dbReference type="GO" id="GO:0004656">
    <property type="term" value="F:procollagen-proline 4-dioxygenase activity"/>
    <property type="evidence" value="ECO:0007669"/>
    <property type="project" value="UniProtKB-EC"/>
</dbReference>
<keyword evidence="4" id="KW-0223">Dioxygenase</keyword>
<evidence type="ECO:0000256" key="3">
    <source>
        <dbReference type="ARBA" id="ARBA00022723"/>
    </source>
</evidence>
<feature type="region of interest" description="Disordered" evidence="8">
    <location>
        <begin position="92"/>
        <end position="132"/>
    </location>
</feature>
<evidence type="ECO:0000256" key="2">
    <source>
        <dbReference type="ARBA" id="ARBA00004648"/>
    </source>
</evidence>
<comment type="cofactor">
    <cofactor evidence="1">
        <name>L-ascorbate</name>
        <dbReference type="ChEBI" id="CHEBI:38290"/>
    </cofactor>
</comment>
<sequence length="750" mass="83355">MGCSQSKAPAKTATNGGDTSRGNGHTWIASYEVLPRARRAGPPRADITARLEGHPPVSRNDDVTEVAVVHREMVSKNDSKLFREHCTVPDATVTGSRKSSRSNVESDTDGINNQRFSSVVGEGQRVSNPKQSACGLREQSNSCSTESFTYDTGEIHVCASSGCSVVWSCPAPFGASSQTRVCSPWFKLPARILNLTTHIEWRLFWEMHDSEDDTRSLYLECRQADQVFQGQQGGVTVVDFTTVNDVSSAATELLSREDGEIHGSLQQQWEVDTCFSFALLQPANKKAATNRHFRHWRQTQQDMERERHVHQHHETNNIYATPNNISSNIGNEKVFNKTFGECCCGNDCLILDAIQFSQRYMDMAMVHRFTNICSDNPCGFQWGAHDYLTLDDVYRISGITKSEGRCHHENKKETCEDLFIELRFHGVQVTTREASSSGGAESSVPAFHPQACQGRVACKVGPSEQTILRDVSTTSMRNLPLSSFQRALPLTRCLPLMMTRVPFSPNGNDTLESLLGTSGSSVQLLSLSPLLLVFDHFLSAVECDDLVAIAAPDLRRSRVTDGKLSEGRTSSSTFLTGCKQEEPLVRAIEQRLLRAVQSATLIAAQPNVYDSNERHGQPYRGSTSRFSQRPNLLQGAEPMQVVRYTEGQMYTAHYDNKQGCLRRTATFMMYLTDVHSGGATHFPRAVPVSMRDGCGDAAGIRIWPKRGRALVFWSVSGGIEDVRSLHEAEPVIEGEKWIATKWLREDEDLT</sequence>
<dbReference type="GO" id="GO:0031418">
    <property type="term" value="F:L-ascorbic acid binding"/>
    <property type="evidence" value="ECO:0007669"/>
    <property type="project" value="InterPro"/>
</dbReference>
<evidence type="ECO:0000259" key="9">
    <source>
        <dbReference type="PROSITE" id="PS51471"/>
    </source>
</evidence>
<comment type="subcellular location">
    <subcellularLocation>
        <location evidence="2">Endoplasmic reticulum membrane</location>
        <topology evidence="2">Single-pass type II membrane protein</topology>
    </subcellularLocation>
</comment>
<comment type="catalytic activity">
    <reaction evidence="7">
        <text>L-prolyl-[collagen] + 2-oxoglutarate + O2 = trans-4-hydroxy-L-prolyl-[collagen] + succinate + CO2</text>
        <dbReference type="Rhea" id="RHEA:18945"/>
        <dbReference type="Rhea" id="RHEA-COMP:11676"/>
        <dbReference type="Rhea" id="RHEA-COMP:11680"/>
        <dbReference type="ChEBI" id="CHEBI:15379"/>
        <dbReference type="ChEBI" id="CHEBI:16526"/>
        <dbReference type="ChEBI" id="CHEBI:16810"/>
        <dbReference type="ChEBI" id="CHEBI:30031"/>
        <dbReference type="ChEBI" id="CHEBI:50342"/>
        <dbReference type="ChEBI" id="CHEBI:61965"/>
        <dbReference type="EC" id="1.14.11.2"/>
    </reaction>
</comment>
<dbReference type="eggNOG" id="KOG1591">
    <property type="taxonomic scope" value="Eukaryota"/>
</dbReference>
<evidence type="ECO:0000256" key="1">
    <source>
        <dbReference type="ARBA" id="ARBA00001961"/>
    </source>
</evidence>
<protein>
    <submittedName>
        <fullName evidence="10">Predicted protein</fullName>
    </submittedName>
</protein>
<reference evidence="10 11" key="1">
    <citation type="journal article" date="2009" name="Science">
        <title>Green evolution and dynamic adaptations revealed by genomes of the marine picoeukaryotes Micromonas.</title>
        <authorList>
            <person name="Worden A.Z."/>
            <person name="Lee J.H."/>
            <person name="Mock T."/>
            <person name="Rouze P."/>
            <person name="Simmons M.P."/>
            <person name="Aerts A.L."/>
            <person name="Allen A.E."/>
            <person name="Cuvelier M.L."/>
            <person name="Derelle E."/>
            <person name="Everett M.V."/>
            <person name="Foulon E."/>
            <person name="Grimwood J."/>
            <person name="Gundlach H."/>
            <person name="Henrissat B."/>
            <person name="Napoli C."/>
            <person name="McDonald S.M."/>
            <person name="Parker M.S."/>
            <person name="Rombauts S."/>
            <person name="Salamov A."/>
            <person name="Von Dassow P."/>
            <person name="Badger J.H."/>
            <person name="Coutinho P.M."/>
            <person name="Demir E."/>
            <person name="Dubchak I."/>
            <person name="Gentemann C."/>
            <person name="Eikrem W."/>
            <person name="Gready J.E."/>
            <person name="John U."/>
            <person name="Lanier W."/>
            <person name="Lindquist E.A."/>
            <person name="Lucas S."/>
            <person name="Mayer K.F."/>
            <person name="Moreau H."/>
            <person name="Not F."/>
            <person name="Otillar R."/>
            <person name="Panaud O."/>
            <person name="Pangilinan J."/>
            <person name="Paulsen I."/>
            <person name="Piegu B."/>
            <person name="Poliakov A."/>
            <person name="Robbens S."/>
            <person name="Schmutz J."/>
            <person name="Toulza E."/>
            <person name="Wyss T."/>
            <person name="Zelensky A."/>
            <person name="Zhou K."/>
            <person name="Armbrust E.V."/>
            <person name="Bhattacharya D."/>
            <person name="Goodenough U.W."/>
            <person name="Van de Peer Y."/>
            <person name="Grigoriev I.V."/>
        </authorList>
    </citation>
    <scope>NUCLEOTIDE SEQUENCE [LARGE SCALE GENOMIC DNA]</scope>
    <source>
        <strain evidence="10 11">CCMP1545</strain>
    </source>
</reference>
<evidence type="ECO:0000256" key="5">
    <source>
        <dbReference type="ARBA" id="ARBA00023002"/>
    </source>
</evidence>
<feature type="compositionally biased region" description="Polar residues" evidence="8">
    <location>
        <begin position="93"/>
        <end position="117"/>
    </location>
</feature>
<gene>
    <name evidence="10" type="ORF">MICPUCDRAFT_55701</name>
</gene>
<accession>C1MLG0</accession>
<dbReference type="InterPro" id="IPR005123">
    <property type="entry name" value="Oxoglu/Fe-dep_dioxygenase_dom"/>
</dbReference>